<dbReference type="PRINTS" id="PR01407">
    <property type="entry name" value="BUTYPHLNCDUF"/>
</dbReference>
<accession>A0A060YVC1</accession>
<keyword evidence="2 4" id="KW-0863">Zinc-finger</keyword>
<dbReference type="GO" id="GO:0008270">
    <property type="term" value="F:zinc ion binding"/>
    <property type="evidence" value="ECO:0007669"/>
    <property type="project" value="UniProtKB-KW"/>
</dbReference>
<feature type="domain" description="B box-type" evidence="7">
    <location>
        <begin position="90"/>
        <end position="130"/>
    </location>
</feature>
<dbReference type="FunFam" id="2.60.120.920:FF:000004">
    <property type="entry name" value="Butyrophilin subfamily 1 member A1"/>
    <property type="match status" value="1"/>
</dbReference>
<evidence type="ECO:0000313" key="9">
    <source>
        <dbReference type="EMBL" id="CDQ95818.1"/>
    </source>
</evidence>
<evidence type="ECO:0000256" key="1">
    <source>
        <dbReference type="ARBA" id="ARBA00022723"/>
    </source>
</evidence>
<dbReference type="PANTHER" id="PTHR24103">
    <property type="entry name" value="E3 UBIQUITIN-PROTEIN LIGASE TRIM"/>
    <property type="match status" value="1"/>
</dbReference>
<dbReference type="CDD" id="cd13733">
    <property type="entry name" value="SPRY_PRY_C-I_1"/>
    <property type="match status" value="1"/>
</dbReference>
<dbReference type="Gene3D" id="3.30.40.10">
    <property type="entry name" value="Zinc/RING finger domain, C3HC4 (zinc finger)"/>
    <property type="match status" value="1"/>
</dbReference>
<dbReference type="Pfam" id="PF13445">
    <property type="entry name" value="zf-RING_UBOX"/>
    <property type="match status" value="1"/>
</dbReference>
<dbReference type="PaxDb" id="8022-A0A060YVC1"/>
<dbReference type="InterPro" id="IPR001870">
    <property type="entry name" value="B30.2/SPRY"/>
</dbReference>
<keyword evidence="3" id="KW-0862">Zinc</keyword>
<dbReference type="InterPro" id="IPR013083">
    <property type="entry name" value="Znf_RING/FYVE/PHD"/>
</dbReference>
<feature type="coiled-coil region" evidence="5">
    <location>
        <begin position="156"/>
        <end position="237"/>
    </location>
</feature>
<evidence type="ECO:0000259" key="7">
    <source>
        <dbReference type="PROSITE" id="PS50119"/>
    </source>
</evidence>
<keyword evidence="1" id="KW-0479">Metal-binding</keyword>
<evidence type="ECO:0000256" key="4">
    <source>
        <dbReference type="PROSITE-ProRule" id="PRU00024"/>
    </source>
</evidence>
<dbReference type="SMART" id="SM00184">
    <property type="entry name" value="RING"/>
    <property type="match status" value="1"/>
</dbReference>
<dbReference type="PROSITE" id="PS50119">
    <property type="entry name" value="ZF_BBOX"/>
    <property type="match status" value="1"/>
</dbReference>
<keyword evidence="5" id="KW-0175">Coiled coil</keyword>
<dbReference type="PROSITE" id="PS50089">
    <property type="entry name" value="ZF_RING_2"/>
    <property type="match status" value="1"/>
</dbReference>
<evidence type="ECO:0000256" key="2">
    <source>
        <dbReference type="ARBA" id="ARBA00022771"/>
    </source>
</evidence>
<dbReference type="Pfam" id="PF25600">
    <property type="entry name" value="TRIM_CC"/>
    <property type="match status" value="1"/>
</dbReference>
<dbReference type="InterPro" id="IPR003879">
    <property type="entry name" value="Butyrophylin_SPRY"/>
</dbReference>
<dbReference type="SMART" id="SM00336">
    <property type="entry name" value="BBOX"/>
    <property type="match status" value="1"/>
</dbReference>
<dbReference type="InterPro" id="IPR027370">
    <property type="entry name" value="Znf-RING_euk"/>
</dbReference>
<proteinExistence type="predicted"/>
<dbReference type="STRING" id="8022.A0A060YVC1"/>
<dbReference type="InterPro" id="IPR003877">
    <property type="entry name" value="SPRY_dom"/>
</dbReference>
<evidence type="ECO:0008006" key="11">
    <source>
        <dbReference type="Google" id="ProtNLM"/>
    </source>
</evidence>
<evidence type="ECO:0000256" key="5">
    <source>
        <dbReference type="SAM" id="Coils"/>
    </source>
</evidence>
<dbReference type="Proteomes" id="UP000193380">
    <property type="component" value="Unassembled WGS sequence"/>
</dbReference>
<evidence type="ECO:0000259" key="6">
    <source>
        <dbReference type="PROSITE" id="PS50089"/>
    </source>
</evidence>
<dbReference type="EMBL" id="FR922856">
    <property type="protein sequence ID" value="CDQ95818.1"/>
    <property type="molecule type" value="Genomic_DNA"/>
</dbReference>
<dbReference type="SUPFAM" id="SSF57845">
    <property type="entry name" value="B-box zinc-binding domain"/>
    <property type="match status" value="1"/>
</dbReference>
<dbReference type="SMART" id="SM00449">
    <property type="entry name" value="SPRY"/>
    <property type="match status" value="1"/>
</dbReference>
<dbReference type="PROSITE" id="PS50188">
    <property type="entry name" value="B302_SPRY"/>
    <property type="match status" value="1"/>
</dbReference>
<dbReference type="Gene3D" id="2.60.120.920">
    <property type="match status" value="1"/>
</dbReference>
<dbReference type="Gene3D" id="3.30.160.60">
    <property type="entry name" value="Classic Zinc Finger"/>
    <property type="match status" value="1"/>
</dbReference>
<dbReference type="SMART" id="SM00589">
    <property type="entry name" value="PRY"/>
    <property type="match status" value="1"/>
</dbReference>
<dbReference type="CDD" id="cd19769">
    <property type="entry name" value="Bbox2_TRIM16-like"/>
    <property type="match status" value="1"/>
</dbReference>
<dbReference type="InterPro" id="IPR050143">
    <property type="entry name" value="TRIM/RBCC"/>
</dbReference>
<dbReference type="InterPro" id="IPR017907">
    <property type="entry name" value="Znf_RING_CS"/>
</dbReference>
<reference evidence="9" key="2">
    <citation type="submission" date="2014-03" db="EMBL/GenBank/DDBJ databases">
        <authorList>
            <person name="Genoscope - CEA"/>
        </authorList>
    </citation>
    <scope>NUCLEOTIDE SEQUENCE</scope>
</reference>
<protein>
    <recommendedName>
        <fullName evidence="11">E3 ubiquitin-protein ligase TRIM39-like</fullName>
    </recommendedName>
</protein>
<reference evidence="9" key="1">
    <citation type="journal article" date="2014" name="Nat. Commun.">
        <title>The rainbow trout genome provides novel insights into evolution after whole-genome duplication in vertebrates.</title>
        <authorList>
            <person name="Berthelot C."/>
            <person name="Brunet F."/>
            <person name="Chalopin D."/>
            <person name="Juanchich A."/>
            <person name="Bernard M."/>
            <person name="Noel B."/>
            <person name="Bento P."/>
            <person name="Da Silva C."/>
            <person name="Labadie K."/>
            <person name="Alberti A."/>
            <person name="Aury J.M."/>
            <person name="Louis A."/>
            <person name="Dehais P."/>
            <person name="Bardou P."/>
            <person name="Montfort J."/>
            <person name="Klopp C."/>
            <person name="Cabau C."/>
            <person name="Gaspin C."/>
            <person name="Thorgaard G.H."/>
            <person name="Boussaha M."/>
            <person name="Quillet E."/>
            <person name="Guyomard R."/>
            <person name="Galiana D."/>
            <person name="Bobe J."/>
            <person name="Volff J.N."/>
            <person name="Genet C."/>
            <person name="Wincker P."/>
            <person name="Jaillon O."/>
            <person name="Roest Crollius H."/>
            <person name="Guiguen Y."/>
        </authorList>
    </citation>
    <scope>NUCLEOTIDE SEQUENCE [LARGE SCALE GENOMIC DNA]</scope>
</reference>
<name>A0A060YVC1_ONCMY</name>
<dbReference type="SUPFAM" id="SSF57850">
    <property type="entry name" value="RING/U-box"/>
    <property type="match status" value="1"/>
</dbReference>
<dbReference type="Pfam" id="PF00622">
    <property type="entry name" value="SPRY"/>
    <property type="match status" value="1"/>
</dbReference>
<sequence>MASSSRLLSEEQFQCSICLDVFTEPVSTPCGHNFCKVCISGYWDTTDLCQCPMCKRTFYTRPELKTNTAFRDVVDHFKMIRFRDTDEIRDTDEMCKKHDRLLELFCRTDQTCVCQFCIETDHKTHHAVPLEEECGERKVQLGKMERQIRQMIQERLEKVQEVKHSVELNKRDAEREIADSLQVFSDLMDSIQKSQAEFIEVVEEKQKAAENRADGLIKQLEQEMTELQKRSTELEQHSHTEDHLLLLQTFPSLAVSELEQTLQEELERAVKRLCDVELKTIQQWSAHVTLDPDTAHPFLILSRDRKQVRYGGTRQKLPDNAKKFYNPERFLNHLSVLGKESFSSGRFYYEVQVKGKAEWLLGVARESINRKHDINMSPFDGLWTVYMRGEDIYEAYTSPPVPLSLREKPQKVGVFVDYDGGLVSFYNVKARAHIYSFIGCTFTEKLYPYFNTCDNELGPNLAPFVICSVNHTD</sequence>
<dbReference type="InterPro" id="IPR000315">
    <property type="entry name" value="Znf_B-box"/>
</dbReference>
<dbReference type="InterPro" id="IPR006574">
    <property type="entry name" value="PRY"/>
</dbReference>
<dbReference type="SUPFAM" id="SSF49899">
    <property type="entry name" value="Concanavalin A-like lectins/glucanases"/>
    <property type="match status" value="1"/>
</dbReference>
<evidence type="ECO:0000256" key="3">
    <source>
        <dbReference type="ARBA" id="ARBA00022833"/>
    </source>
</evidence>
<dbReference type="InterPro" id="IPR001841">
    <property type="entry name" value="Znf_RING"/>
</dbReference>
<dbReference type="InterPro" id="IPR058030">
    <property type="entry name" value="TRIM8/14/16/25/29/45/65_CC"/>
</dbReference>
<gene>
    <name evidence="9" type="ORF">GSONMT00002760001</name>
</gene>
<evidence type="ECO:0000259" key="8">
    <source>
        <dbReference type="PROSITE" id="PS50188"/>
    </source>
</evidence>
<dbReference type="InterPro" id="IPR043136">
    <property type="entry name" value="B30.2/SPRY_sf"/>
</dbReference>
<evidence type="ECO:0000313" key="10">
    <source>
        <dbReference type="Proteomes" id="UP000193380"/>
    </source>
</evidence>
<dbReference type="AlphaFoldDB" id="A0A060YVC1"/>
<feature type="domain" description="RING-type" evidence="6">
    <location>
        <begin position="15"/>
        <end position="55"/>
    </location>
</feature>
<organism evidence="9 10">
    <name type="scientific">Oncorhynchus mykiss</name>
    <name type="common">Rainbow trout</name>
    <name type="synonym">Salmo gairdneri</name>
    <dbReference type="NCBI Taxonomy" id="8022"/>
    <lineage>
        <taxon>Eukaryota</taxon>
        <taxon>Metazoa</taxon>
        <taxon>Chordata</taxon>
        <taxon>Craniata</taxon>
        <taxon>Vertebrata</taxon>
        <taxon>Euteleostomi</taxon>
        <taxon>Actinopterygii</taxon>
        <taxon>Neopterygii</taxon>
        <taxon>Teleostei</taxon>
        <taxon>Protacanthopterygii</taxon>
        <taxon>Salmoniformes</taxon>
        <taxon>Salmonidae</taxon>
        <taxon>Salmoninae</taxon>
        <taxon>Oncorhynchus</taxon>
    </lineage>
</organism>
<feature type="domain" description="B30.2/SPRY" evidence="8">
    <location>
        <begin position="268"/>
        <end position="466"/>
    </location>
</feature>
<dbReference type="InterPro" id="IPR013320">
    <property type="entry name" value="ConA-like_dom_sf"/>
</dbReference>
<dbReference type="PROSITE" id="PS00518">
    <property type="entry name" value="ZF_RING_1"/>
    <property type="match status" value="1"/>
</dbReference>
<dbReference type="Pfam" id="PF13765">
    <property type="entry name" value="PRY"/>
    <property type="match status" value="1"/>
</dbReference>
<dbReference type="Pfam" id="PF00643">
    <property type="entry name" value="zf-B_box"/>
    <property type="match status" value="1"/>
</dbReference>